<gene>
    <name evidence="1" type="ORF">ACFO8Q_15335</name>
</gene>
<dbReference type="Proteomes" id="UP001596002">
    <property type="component" value="Unassembled WGS sequence"/>
</dbReference>
<evidence type="ECO:0000313" key="1">
    <source>
        <dbReference type="EMBL" id="MFC4768717.1"/>
    </source>
</evidence>
<dbReference type="RefSeq" id="WP_380026662.1">
    <property type="nucleotide sequence ID" value="NZ_JBHSHC010000112.1"/>
</dbReference>
<sequence>MGATPKIHFHGYRLNTADEREVIRQMLLESKNCLNCGTRLPRGHGYKRKQGYCSADCYQAKPPKMALLEKIHGKPIREIVVEELNRNHTSMDVVAQLLGIQKFALYQWIKKLRIRQVVRWE</sequence>
<reference evidence="2" key="1">
    <citation type="journal article" date="2019" name="Int. J. Syst. Evol. Microbiol.">
        <title>The Global Catalogue of Microorganisms (GCM) 10K type strain sequencing project: providing services to taxonomists for standard genome sequencing and annotation.</title>
        <authorList>
            <consortium name="The Broad Institute Genomics Platform"/>
            <consortium name="The Broad Institute Genome Sequencing Center for Infectious Disease"/>
            <person name="Wu L."/>
            <person name="Ma J."/>
        </authorList>
    </citation>
    <scope>NUCLEOTIDE SEQUENCE [LARGE SCALE GENOMIC DNA]</scope>
    <source>
        <strain evidence="2">WYCCWR 12678</strain>
    </source>
</reference>
<accession>A0ABV9Q7W1</accession>
<keyword evidence="2" id="KW-1185">Reference proteome</keyword>
<comment type="caution">
    <text evidence="1">The sequence shown here is derived from an EMBL/GenBank/DDBJ whole genome shotgun (WGS) entry which is preliminary data.</text>
</comment>
<evidence type="ECO:0000313" key="2">
    <source>
        <dbReference type="Proteomes" id="UP001596002"/>
    </source>
</evidence>
<protein>
    <recommendedName>
        <fullName evidence="3">Transposase</fullName>
    </recommendedName>
</protein>
<name>A0ABV9Q7W1_9BACL</name>
<evidence type="ECO:0008006" key="3">
    <source>
        <dbReference type="Google" id="ProtNLM"/>
    </source>
</evidence>
<proteinExistence type="predicted"/>
<dbReference type="EMBL" id="JBHSHC010000112">
    <property type="protein sequence ID" value="MFC4768717.1"/>
    <property type="molecule type" value="Genomic_DNA"/>
</dbReference>
<organism evidence="1 2">
    <name type="scientific">Effusibacillus consociatus</name>
    <dbReference type="NCBI Taxonomy" id="1117041"/>
    <lineage>
        <taxon>Bacteria</taxon>
        <taxon>Bacillati</taxon>
        <taxon>Bacillota</taxon>
        <taxon>Bacilli</taxon>
        <taxon>Bacillales</taxon>
        <taxon>Alicyclobacillaceae</taxon>
        <taxon>Effusibacillus</taxon>
    </lineage>
</organism>